<dbReference type="PANTHER" id="PTHR28037:SF1">
    <property type="entry name" value="ALCOHOL O-ACETYLTRANSFERASE 1-RELATED"/>
    <property type="match status" value="1"/>
</dbReference>
<evidence type="ECO:0008006" key="3">
    <source>
        <dbReference type="Google" id="ProtNLM"/>
    </source>
</evidence>
<gene>
    <name evidence="1" type="ORF">K504DRAFT_492220</name>
</gene>
<dbReference type="Proteomes" id="UP000799428">
    <property type="component" value="Unassembled WGS sequence"/>
</dbReference>
<dbReference type="OrthoDB" id="3355480at2759"/>
<evidence type="ECO:0000313" key="2">
    <source>
        <dbReference type="Proteomes" id="UP000799428"/>
    </source>
</evidence>
<keyword evidence="2" id="KW-1185">Reference proteome</keyword>
<proteinExistence type="predicted"/>
<dbReference type="Gene3D" id="3.30.559.10">
    <property type="entry name" value="Chloramphenicol acetyltransferase-like domain"/>
    <property type="match status" value="1"/>
</dbReference>
<dbReference type="InterPro" id="IPR052058">
    <property type="entry name" value="Alcohol_O-acetyltransferase"/>
</dbReference>
<dbReference type="EMBL" id="MU005773">
    <property type="protein sequence ID" value="KAF2707543.1"/>
    <property type="molecule type" value="Genomic_DNA"/>
</dbReference>
<protein>
    <recommendedName>
        <fullName evidence="3">CoA-dependent acyltransferase</fullName>
    </recommendedName>
</protein>
<evidence type="ECO:0000313" key="1">
    <source>
        <dbReference type="EMBL" id="KAF2707543.1"/>
    </source>
</evidence>
<dbReference type="InterPro" id="IPR023213">
    <property type="entry name" value="CAT-like_dom_sf"/>
</dbReference>
<reference evidence="1" key="1">
    <citation type="journal article" date="2020" name="Stud. Mycol.">
        <title>101 Dothideomycetes genomes: a test case for predicting lifestyles and emergence of pathogens.</title>
        <authorList>
            <person name="Haridas S."/>
            <person name="Albert R."/>
            <person name="Binder M."/>
            <person name="Bloem J."/>
            <person name="Labutti K."/>
            <person name="Salamov A."/>
            <person name="Andreopoulos B."/>
            <person name="Baker S."/>
            <person name="Barry K."/>
            <person name="Bills G."/>
            <person name="Bluhm B."/>
            <person name="Cannon C."/>
            <person name="Castanera R."/>
            <person name="Culley D."/>
            <person name="Daum C."/>
            <person name="Ezra D."/>
            <person name="Gonzalez J."/>
            <person name="Henrissat B."/>
            <person name="Kuo A."/>
            <person name="Liang C."/>
            <person name="Lipzen A."/>
            <person name="Lutzoni F."/>
            <person name="Magnuson J."/>
            <person name="Mondo S."/>
            <person name="Nolan M."/>
            <person name="Ohm R."/>
            <person name="Pangilinan J."/>
            <person name="Park H.-J."/>
            <person name="Ramirez L."/>
            <person name="Alfaro M."/>
            <person name="Sun H."/>
            <person name="Tritt A."/>
            <person name="Yoshinaga Y."/>
            <person name="Zwiers L.-H."/>
            <person name="Turgeon B."/>
            <person name="Goodwin S."/>
            <person name="Spatafora J."/>
            <person name="Crous P."/>
            <person name="Grigoriev I."/>
        </authorList>
    </citation>
    <scope>NUCLEOTIDE SEQUENCE</scope>
    <source>
        <strain evidence="1">CBS 279.74</strain>
    </source>
</reference>
<organism evidence="1 2">
    <name type="scientific">Pleomassaria siparia CBS 279.74</name>
    <dbReference type="NCBI Taxonomy" id="1314801"/>
    <lineage>
        <taxon>Eukaryota</taxon>
        <taxon>Fungi</taxon>
        <taxon>Dikarya</taxon>
        <taxon>Ascomycota</taxon>
        <taxon>Pezizomycotina</taxon>
        <taxon>Dothideomycetes</taxon>
        <taxon>Pleosporomycetidae</taxon>
        <taxon>Pleosporales</taxon>
        <taxon>Pleomassariaceae</taxon>
        <taxon>Pleomassaria</taxon>
    </lineage>
</organism>
<name>A0A6G1K4K2_9PLEO</name>
<accession>A0A6G1K4K2</accession>
<dbReference type="AlphaFoldDB" id="A0A6G1K4K2"/>
<dbReference type="PANTHER" id="PTHR28037">
    <property type="entry name" value="ALCOHOL O-ACETYLTRANSFERASE 1-RELATED"/>
    <property type="match status" value="1"/>
</dbReference>
<sequence length="574" mass="64410">MAQNNPHDWLSRYANNYHAWTQETSNGRILYKRPLGLVESSFDIDGNHFGGRADMNALFTLELRHALPSKDDLRRRITLAWASLRLQHVMLQSRIHEEKKTGKRTFVVDVQGSREEVIEETIKSIIWVDDYYDEVDGLDLHRHCQNVARIIEPSQCLAKMHVLPLRRLPNGNYELSFLIIMAHQISDGLTAYNWFSHFLRILNSPASDIEKEIDIARTPESIGTRLPHAQEDLYPAVATNKARARWFWAILRVLRYRAKGMPPTFVNPLRRDERLPGAVSYPPIYSKLFDYSESKKPPMNSSHVEAALSKTASDRLIALSRSAKVSVGAACFALAGLAMMEIEEARHPNIPDSERRPFAASFPLNPRAFFGFNTPPESCMLAFSDGIVLPFLSSSLPIEARFRLTAKQANRQLRVYQKRLKTAAVNISLEPHSSGRLLANGYIYAIERIEAKLPASQKTGSNPQGSLPANTSRYGATCGVSSIGSTATFFNPGTYDFNDVEEKGGKDLVVDFRDLEMGVRARDNEFLIGSSTDAVGIVKFGVSYDESAISKEAADAWSEKMKSLLDSRRARSSL</sequence>